<reference evidence="1 2" key="1">
    <citation type="submission" date="2008-08" db="EMBL/GenBank/DDBJ databases">
        <title>Draft genome sequence of Bacteroides plebeius (DSM 17135).</title>
        <authorList>
            <person name="Sudarsanam P."/>
            <person name="Ley R."/>
            <person name="Guruge J."/>
            <person name="Turnbaugh P.J."/>
            <person name="Mahowald M."/>
            <person name="Liep D."/>
            <person name="Gordon J."/>
        </authorList>
    </citation>
    <scope>NUCLEOTIDE SEQUENCE [LARGE SCALE GENOMIC DNA]</scope>
    <source>
        <strain evidence="2">DSM 17135 / JCM 12973 / M2</strain>
    </source>
</reference>
<dbReference type="GeneID" id="51821470"/>
<gene>
    <name evidence="1" type="ORF">BACPLE_01569</name>
</gene>
<protein>
    <submittedName>
        <fullName evidence="1">Uncharacterized protein</fullName>
    </submittedName>
</protein>
<sequence>MGKINNRRKSKEASTEVKTTEIKRKIIYDIPASSGYGVIIQGKATKNISSPQYVKFKFYRKDGVPMVFCTIFAKYK</sequence>
<dbReference type="AlphaFoldDB" id="B5CXX4"/>
<proteinExistence type="predicted"/>
<organism evidence="1 2">
    <name type="scientific">Phocaeicola plebeius (strain DSM 17135 / JCM 12973 / CCUG 54634 / M2)</name>
    <name type="common">Bacteroides plebeius</name>
    <dbReference type="NCBI Taxonomy" id="484018"/>
    <lineage>
        <taxon>Bacteria</taxon>
        <taxon>Pseudomonadati</taxon>
        <taxon>Bacteroidota</taxon>
        <taxon>Bacteroidia</taxon>
        <taxon>Bacteroidales</taxon>
        <taxon>Bacteroidaceae</taxon>
        <taxon>Phocaeicola</taxon>
    </lineage>
</organism>
<name>B5CXX4_PHOPM</name>
<dbReference type="Proteomes" id="UP000003452">
    <property type="component" value="Unassembled WGS sequence"/>
</dbReference>
<dbReference type="HOGENOM" id="CLU_2647009_0_0_10"/>
<accession>B5CXX4</accession>
<dbReference type="RefSeq" id="WP_007560711.1">
    <property type="nucleotide sequence ID" value="NZ_DS990129.1"/>
</dbReference>
<reference evidence="1 2" key="2">
    <citation type="submission" date="2008-08" db="EMBL/GenBank/DDBJ databases">
        <authorList>
            <person name="Fulton L."/>
            <person name="Clifton S."/>
            <person name="Fulton B."/>
            <person name="Xu J."/>
            <person name="Minx P."/>
            <person name="Pepin K.H."/>
            <person name="Johnson M."/>
            <person name="Thiruvilangam P."/>
            <person name="Bhonagiri V."/>
            <person name="Nash W.E."/>
            <person name="Mardis E.R."/>
            <person name="Wilson R.K."/>
        </authorList>
    </citation>
    <scope>NUCLEOTIDE SEQUENCE [LARGE SCALE GENOMIC DNA]</scope>
    <source>
        <strain evidence="2">DSM 17135 / JCM 12973 / M2</strain>
    </source>
</reference>
<comment type="caution">
    <text evidence="1">The sequence shown here is derived from an EMBL/GenBank/DDBJ whole genome shotgun (WGS) entry which is preliminary data.</text>
</comment>
<evidence type="ECO:0000313" key="1">
    <source>
        <dbReference type="EMBL" id="EDY96012.1"/>
    </source>
</evidence>
<evidence type="ECO:0000313" key="2">
    <source>
        <dbReference type="Proteomes" id="UP000003452"/>
    </source>
</evidence>
<dbReference type="EMBL" id="ABQC02000018">
    <property type="protein sequence ID" value="EDY96012.1"/>
    <property type="molecule type" value="Genomic_DNA"/>
</dbReference>